<name>A0A644WDU4_9ZZZZ</name>
<evidence type="ECO:0000256" key="7">
    <source>
        <dbReference type="SAM" id="Phobius"/>
    </source>
</evidence>
<evidence type="ECO:0000259" key="8">
    <source>
        <dbReference type="Pfam" id="PF01545"/>
    </source>
</evidence>
<dbReference type="GO" id="GO:0008324">
    <property type="term" value="F:monoatomic cation transmembrane transporter activity"/>
    <property type="evidence" value="ECO:0007669"/>
    <property type="project" value="InterPro"/>
</dbReference>
<organism evidence="10">
    <name type="scientific">bioreactor metagenome</name>
    <dbReference type="NCBI Taxonomy" id="1076179"/>
    <lineage>
        <taxon>unclassified sequences</taxon>
        <taxon>metagenomes</taxon>
        <taxon>ecological metagenomes</taxon>
    </lineage>
</organism>
<feature type="domain" description="Cation efflux protein cytoplasmic" evidence="9">
    <location>
        <begin position="228"/>
        <end position="304"/>
    </location>
</feature>
<feature type="transmembrane region" description="Helical" evidence="7">
    <location>
        <begin position="128"/>
        <end position="149"/>
    </location>
</feature>
<evidence type="ECO:0000256" key="5">
    <source>
        <dbReference type="ARBA" id="ARBA00022989"/>
    </source>
</evidence>
<proteinExistence type="inferred from homology"/>
<comment type="subcellular location">
    <subcellularLocation>
        <location evidence="1">Membrane</location>
        <topology evidence="1">Multi-pass membrane protein</topology>
    </subcellularLocation>
</comment>
<dbReference type="GO" id="GO:0016020">
    <property type="term" value="C:membrane"/>
    <property type="evidence" value="ECO:0007669"/>
    <property type="project" value="UniProtKB-SubCell"/>
</dbReference>
<dbReference type="FunFam" id="1.20.1510.10:FF:000006">
    <property type="entry name" value="Divalent cation efflux transporter"/>
    <property type="match status" value="1"/>
</dbReference>
<sequence length="392" mass="43455">MISNFLVKSFVKNDEDTKNPKVRNSYGTLGGVIGIIINFILFVIKFSVGMLVGSIAISADAFNNLSDAASSIITIIGFKMSNKPADAEHPFGHGRIEYLSALLVAFMVMLVGVQFVKSSIERIMNPEVITFELIPFILLLISIGFKVWLSTFNRFIGNKINSSALKAAATDALGDVFTSSTVVISFLLAKFTSLPIDGYIGIFVALAILYAGFGLVRETLNPLLGEAPDPELVNELCEKILAYPLISGVHDLIVHNYGPGRIIASLHAEIPADVDIMEIHNVIDKAEREISTDLNLHLVIHMDPICVLTDEIKETWDYVEKILRKYPEIKSMHDFRIVGEGDIKNLIFDIVLEASESGNKKKQEKMIADIKTSIKKEHPQYNCVITVDYDFM</sequence>
<dbReference type="PANTHER" id="PTHR43840:SF15">
    <property type="entry name" value="MITOCHONDRIAL METAL TRANSPORTER 1-RELATED"/>
    <property type="match status" value="1"/>
</dbReference>
<feature type="transmembrane region" description="Helical" evidence="7">
    <location>
        <begin position="98"/>
        <end position="116"/>
    </location>
</feature>
<dbReference type="Pfam" id="PF16916">
    <property type="entry name" value="ZT_dimer"/>
    <property type="match status" value="1"/>
</dbReference>
<evidence type="ECO:0000256" key="3">
    <source>
        <dbReference type="ARBA" id="ARBA00022448"/>
    </source>
</evidence>
<dbReference type="InterPro" id="IPR002524">
    <property type="entry name" value="Cation_efflux"/>
</dbReference>
<dbReference type="InterPro" id="IPR036837">
    <property type="entry name" value="Cation_efflux_CTD_sf"/>
</dbReference>
<dbReference type="InterPro" id="IPR027469">
    <property type="entry name" value="Cation_efflux_TMD_sf"/>
</dbReference>
<dbReference type="Gene3D" id="3.30.70.1350">
    <property type="entry name" value="Cation efflux protein, cytoplasmic domain"/>
    <property type="match status" value="2"/>
</dbReference>
<keyword evidence="6 7" id="KW-0472">Membrane</keyword>
<dbReference type="PANTHER" id="PTHR43840">
    <property type="entry name" value="MITOCHONDRIAL METAL TRANSPORTER 1-RELATED"/>
    <property type="match status" value="1"/>
</dbReference>
<feature type="domain" description="Cation efflux protein transmembrane" evidence="8">
    <location>
        <begin position="33"/>
        <end position="224"/>
    </location>
</feature>
<dbReference type="SUPFAM" id="SSF161111">
    <property type="entry name" value="Cation efflux protein transmembrane domain-like"/>
    <property type="match status" value="1"/>
</dbReference>
<dbReference type="AlphaFoldDB" id="A0A644WDU4"/>
<comment type="similarity">
    <text evidence="2">Belongs to the cation diffusion facilitator (CDF) transporter (TC 2.A.4) family.</text>
</comment>
<accession>A0A644WDU4</accession>
<dbReference type="Pfam" id="PF01545">
    <property type="entry name" value="Cation_efflux"/>
    <property type="match status" value="1"/>
</dbReference>
<evidence type="ECO:0000256" key="1">
    <source>
        <dbReference type="ARBA" id="ARBA00004141"/>
    </source>
</evidence>
<evidence type="ECO:0000256" key="6">
    <source>
        <dbReference type="ARBA" id="ARBA00023136"/>
    </source>
</evidence>
<feature type="transmembrane region" description="Helical" evidence="7">
    <location>
        <begin position="196"/>
        <end position="216"/>
    </location>
</feature>
<reference evidence="10" key="1">
    <citation type="submission" date="2019-08" db="EMBL/GenBank/DDBJ databases">
        <authorList>
            <person name="Kucharzyk K."/>
            <person name="Murdoch R.W."/>
            <person name="Higgins S."/>
            <person name="Loffler F."/>
        </authorList>
    </citation>
    <scope>NUCLEOTIDE SEQUENCE</scope>
</reference>
<evidence type="ECO:0000256" key="2">
    <source>
        <dbReference type="ARBA" id="ARBA00008114"/>
    </source>
</evidence>
<dbReference type="InterPro" id="IPR050291">
    <property type="entry name" value="CDF_Transporter"/>
</dbReference>
<evidence type="ECO:0000259" key="9">
    <source>
        <dbReference type="Pfam" id="PF16916"/>
    </source>
</evidence>
<keyword evidence="3" id="KW-0813">Transport</keyword>
<dbReference type="NCBIfam" id="TIGR01297">
    <property type="entry name" value="CDF"/>
    <property type="match status" value="1"/>
</dbReference>
<dbReference type="Gene3D" id="1.20.1510.10">
    <property type="entry name" value="Cation efflux protein transmembrane domain"/>
    <property type="match status" value="1"/>
</dbReference>
<evidence type="ECO:0000313" key="10">
    <source>
        <dbReference type="EMBL" id="MPM01942.1"/>
    </source>
</evidence>
<evidence type="ECO:0000256" key="4">
    <source>
        <dbReference type="ARBA" id="ARBA00022692"/>
    </source>
</evidence>
<protein>
    <submittedName>
        <fullName evidence="10">Ferrous-iron efflux pump FieF</fullName>
    </submittedName>
</protein>
<keyword evidence="4 7" id="KW-0812">Transmembrane</keyword>
<feature type="transmembrane region" description="Helical" evidence="7">
    <location>
        <begin position="169"/>
        <end position="189"/>
    </location>
</feature>
<feature type="transmembrane region" description="Helical" evidence="7">
    <location>
        <begin position="26"/>
        <end position="44"/>
    </location>
</feature>
<comment type="caution">
    <text evidence="10">The sequence shown here is derived from an EMBL/GenBank/DDBJ whole genome shotgun (WGS) entry which is preliminary data.</text>
</comment>
<dbReference type="EMBL" id="VSSQ01000833">
    <property type="protein sequence ID" value="MPM01942.1"/>
    <property type="molecule type" value="Genomic_DNA"/>
</dbReference>
<dbReference type="InterPro" id="IPR027470">
    <property type="entry name" value="Cation_efflux_CTD"/>
</dbReference>
<dbReference type="InterPro" id="IPR058533">
    <property type="entry name" value="Cation_efflux_TM"/>
</dbReference>
<dbReference type="SUPFAM" id="SSF160240">
    <property type="entry name" value="Cation efflux protein cytoplasmic domain-like"/>
    <property type="match status" value="2"/>
</dbReference>
<gene>
    <name evidence="10" type="primary">fieF_16</name>
    <name evidence="10" type="ORF">SDC9_48182</name>
</gene>
<keyword evidence="5 7" id="KW-1133">Transmembrane helix</keyword>